<evidence type="ECO:0000313" key="2">
    <source>
        <dbReference type="Proteomes" id="UP000309997"/>
    </source>
</evidence>
<sequence length="203" mass="21862">MFQAPSTMGYYHQTPVSWPAAPANGLMPFPHPNHYLYAGPLGYDLNGNSRICMQYGSVPHLATPVFNSGPVPVYQPGEYGLNSEVRTETRTTQETLTEANKERMVPARSHSNEAPPSGEGGKIDNSAKLHNSNTGFSLFHFGGPVALSTGCKSDPVPSKDGIAGDLSSKVSADENDPACNKKETAMEEYNLFAASNGIRFSFF</sequence>
<organism evidence="1 2">
    <name type="scientific">Populus alba</name>
    <name type="common">White poplar</name>
    <dbReference type="NCBI Taxonomy" id="43335"/>
    <lineage>
        <taxon>Eukaryota</taxon>
        <taxon>Viridiplantae</taxon>
        <taxon>Streptophyta</taxon>
        <taxon>Embryophyta</taxon>
        <taxon>Tracheophyta</taxon>
        <taxon>Spermatophyta</taxon>
        <taxon>Magnoliopsida</taxon>
        <taxon>eudicotyledons</taxon>
        <taxon>Gunneridae</taxon>
        <taxon>Pentapetalae</taxon>
        <taxon>rosids</taxon>
        <taxon>fabids</taxon>
        <taxon>Malpighiales</taxon>
        <taxon>Salicaceae</taxon>
        <taxon>Saliceae</taxon>
        <taxon>Populus</taxon>
    </lineage>
</organism>
<accession>A0ACC4C4U0</accession>
<dbReference type="Proteomes" id="UP000309997">
    <property type="component" value="Unassembled WGS sequence"/>
</dbReference>
<proteinExistence type="predicted"/>
<dbReference type="EMBL" id="RCHU02000006">
    <property type="protein sequence ID" value="KAL3586519.1"/>
    <property type="molecule type" value="Genomic_DNA"/>
</dbReference>
<keyword evidence="2" id="KW-1185">Reference proteome</keyword>
<reference evidence="1 2" key="1">
    <citation type="journal article" date="2024" name="Plant Biotechnol. J.">
        <title>Genome and CRISPR/Cas9 system of a widespread forest tree (Populus alba) in the world.</title>
        <authorList>
            <person name="Liu Y.J."/>
            <person name="Jiang P.F."/>
            <person name="Han X.M."/>
            <person name="Li X.Y."/>
            <person name="Wang H.M."/>
            <person name="Wang Y.J."/>
            <person name="Wang X.X."/>
            <person name="Zeng Q.Y."/>
        </authorList>
    </citation>
    <scope>NUCLEOTIDE SEQUENCE [LARGE SCALE GENOMIC DNA]</scope>
    <source>
        <strain evidence="2">cv. PAL-ZL1</strain>
    </source>
</reference>
<evidence type="ECO:0000313" key="1">
    <source>
        <dbReference type="EMBL" id="KAL3586519.1"/>
    </source>
</evidence>
<comment type="caution">
    <text evidence="1">The sequence shown here is derived from an EMBL/GenBank/DDBJ whole genome shotgun (WGS) entry which is preliminary data.</text>
</comment>
<protein>
    <submittedName>
        <fullName evidence="1">Uncharacterized protein</fullName>
    </submittedName>
</protein>
<gene>
    <name evidence="1" type="ORF">D5086_013386</name>
</gene>
<name>A0ACC4C4U0_POPAL</name>